<feature type="compositionally biased region" description="Low complexity" evidence="7">
    <location>
        <begin position="309"/>
        <end position="324"/>
    </location>
</feature>
<evidence type="ECO:0000256" key="1">
    <source>
        <dbReference type="ARBA" id="ARBA00004123"/>
    </source>
</evidence>
<dbReference type="SUPFAM" id="SSF46785">
    <property type="entry name" value="Winged helix' DNA-binding domain"/>
    <property type="match status" value="1"/>
</dbReference>
<dbReference type="Gene3D" id="1.10.10.10">
    <property type="entry name" value="Winged helix-like DNA-binding domain superfamily/Winged helix DNA-binding domain"/>
    <property type="match status" value="1"/>
</dbReference>
<keyword evidence="10" id="KW-1185">Reference proteome</keyword>
<feature type="region of interest" description="Disordered" evidence="7">
    <location>
        <begin position="57"/>
        <end position="76"/>
    </location>
</feature>
<evidence type="ECO:0000259" key="8">
    <source>
        <dbReference type="PROSITE" id="PS50039"/>
    </source>
</evidence>
<gene>
    <name evidence="9" type="ORF">EJ05DRAFT_82611</name>
</gene>
<feature type="compositionally biased region" description="Basic and acidic residues" evidence="7">
    <location>
        <begin position="361"/>
        <end position="370"/>
    </location>
</feature>
<comment type="subcellular location">
    <subcellularLocation>
        <location evidence="1 6">Nucleus</location>
    </subcellularLocation>
</comment>
<dbReference type="InterPro" id="IPR036390">
    <property type="entry name" value="WH_DNA-bd_sf"/>
</dbReference>
<dbReference type="FunFam" id="1.10.10.10:FF:000260">
    <property type="entry name" value="Forkhead transcription factor (Sep1)"/>
    <property type="match status" value="1"/>
</dbReference>
<sequence>MSCSTGRTRSPLFDIYKDVDFDLCPGPEDSAICEQLGPLTSLSYEHQNIFGSPCKTFRAGSPHKSSDHPWSSPRAEKLSSVDVNAFQIAPPDYIRVTMSPTKKNMPPPRKCLTPVRRANTLSGHQETSLAAIFPPLPGLVDQENVRPTSTDAIFKSKFEIVMEKKPIAHKRSFTDGSANPRNAKKQKVQEDEGPIEVPEPEDMPAVSDPGGKPDYSYANLIGMSLLRAPGRRLTLSQIYKWISDNYSYYSPTDSGWQNSIRHNLSLNKNFIKQDRPKEDPGKGHYWTIQPGQEHVFLKEKQVKRPASISLPSSNARPSTSSSAVAPPPAPLALPTKHVDASKFPTEQDLSSDATIPCSDPAIHDGHDFHDTMPPPSRALQSSPPPADIRSSPPAPPSRHSIRDESPLRLPPPLSSQGRVGTQKRKCGTLGDSGYYSSIESSAAKQRLPQWPLTSEGEYDLPPRSLKQGRAELEIARIRSSSHDSPRKPALLKKSLTFDWSSPFRPFDKHIKRGAPLTPPVIFKRPAIPPASASPNTNLANHRHRIAAMQCSPEHVKLFQDIAVASPSENFTLYEDHASFDAAFDVFNQDDFSTTFAARGSPEKRSVKRPRLFERATTSTGPLATITGSKANLHLLSSPNIMSSPSKFLQDPDELADPHFFDTPKVLKPAPRLTSASKGSISFSPLSSSKENLFRSTKKYNRAADLGDDLAMFPDLASDGSEEGCDIMQGFQKIGARPMCVAANGSPVKGPRPTFGRSTTPMF</sequence>
<keyword evidence="5 6" id="KW-0539">Nucleus</keyword>
<evidence type="ECO:0000256" key="2">
    <source>
        <dbReference type="ARBA" id="ARBA00023015"/>
    </source>
</evidence>
<feature type="domain" description="Fork-head" evidence="8">
    <location>
        <begin position="212"/>
        <end position="306"/>
    </location>
</feature>
<keyword evidence="3 6" id="KW-0238">DNA-binding</keyword>
<keyword evidence="4" id="KW-0804">Transcription</keyword>
<name>A0A6A6W4F9_9PEZI</name>
<evidence type="ECO:0000256" key="5">
    <source>
        <dbReference type="ARBA" id="ARBA00023242"/>
    </source>
</evidence>
<dbReference type="PROSITE" id="PS00658">
    <property type="entry name" value="FORK_HEAD_2"/>
    <property type="match status" value="1"/>
</dbReference>
<dbReference type="PANTHER" id="PTHR46078">
    <property type="entry name" value="FORKHEAD BOX PROTEIN J2 FAMILY MEMBER"/>
    <property type="match status" value="1"/>
</dbReference>
<protein>
    <recommendedName>
        <fullName evidence="8">Fork-head domain-containing protein</fullName>
    </recommendedName>
</protein>
<dbReference type="InterPro" id="IPR001766">
    <property type="entry name" value="Fork_head_dom"/>
</dbReference>
<dbReference type="PANTHER" id="PTHR46078:SF2">
    <property type="entry name" value="FORK-HEAD DOMAIN-CONTAINING PROTEIN"/>
    <property type="match status" value="1"/>
</dbReference>
<dbReference type="GO" id="GO:0005634">
    <property type="term" value="C:nucleus"/>
    <property type="evidence" value="ECO:0007669"/>
    <property type="project" value="UniProtKB-SubCell"/>
</dbReference>
<organism evidence="9 10">
    <name type="scientific">Pseudovirgaria hyperparasitica</name>
    <dbReference type="NCBI Taxonomy" id="470096"/>
    <lineage>
        <taxon>Eukaryota</taxon>
        <taxon>Fungi</taxon>
        <taxon>Dikarya</taxon>
        <taxon>Ascomycota</taxon>
        <taxon>Pezizomycotina</taxon>
        <taxon>Dothideomycetes</taxon>
        <taxon>Dothideomycetes incertae sedis</taxon>
        <taxon>Acrospermales</taxon>
        <taxon>Acrospermaceae</taxon>
        <taxon>Pseudovirgaria</taxon>
    </lineage>
</organism>
<proteinExistence type="predicted"/>
<evidence type="ECO:0000313" key="10">
    <source>
        <dbReference type="Proteomes" id="UP000799437"/>
    </source>
</evidence>
<evidence type="ECO:0000256" key="6">
    <source>
        <dbReference type="PROSITE-ProRule" id="PRU00089"/>
    </source>
</evidence>
<accession>A0A6A6W4F9</accession>
<dbReference type="GO" id="GO:0000978">
    <property type="term" value="F:RNA polymerase II cis-regulatory region sequence-specific DNA binding"/>
    <property type="evidence" value="ECO:0007669"/>
    <property type="project" value="TreeGrafter"/>
</dbReference>
<dbReference type="PROSITE" id="PS50039">
    <property type="entry name" value="FORK_HEAD_3"/>
    <property type="match status" value="1"/>
</dbReference>
<evidence type="ECO:0000256" key="4">
    <source>
        <dbReference type="ARBA" id="ARBA00023163"/>
    </source>
</evidence>
<dbReference type="CDD" id="cd00059">
    <property type="entry name" value="FH_FOX"/>
    <property type="match status" value="1"/>
</dbReference>
<dbReference type="AlphaFoldDB" id="A0A6A6W4F9"/>
<dbReference type="Pfam" id="PF00250">
    <property type="entry name" value="Forkhead"/>
    <property type="match status" value="1"/>
</dbReference>
<evidence type="ECO:0000256" key="3">
    <source>
        <dbReference type="ARBA" id="ARBA00023125"/>
    </source>
</evidence>
<dbReference type="PRINTS" id="PR00053">
    <property type="entry name" value="FORKHEAD"/>
</dbReference>
<feature type="region of interest" description="Disordered" evidence="7">
    <location>
        <begin position="445"/>
        <end position="464"/>
    </location>
</feature>
<feature type="region of interest" description="Disordered" evidence="7">
    <location>
        <begin position="303"/>
        <end position="430"/>
    </location>
</feature>
<dbReference type="GO" id="GO:0001228">
    <property type="term" value="F:DNA-binding transcription activator activity, RNA polymerase II-specific"/>
    <property type="evidence" value="ECO:0007669"/>
    <property type="project" value="UniProtKB-ARBA"/>
</dbReference>
<feature type="DNA-binding region" description="Fork-head" evidence="6">
    <location>
        <begin position="212"/>
        <end position="306"/>
    </location>
</feature>
<feature type="compositionally biased region" description="Acidic residues" evidence="7">
    <location>
        <begin position="191"/>
        <end position="202"/>
    </location>
</feature>
<dbReference type="InterPro" id="IPR036388">
    <property type="entry name" value="WH-like_DNA-bd_sf"/>
</dbReference>
<feature type="compositionally biased region" description="Pro residues" evidence="7">
    <location>
        <begin position="372"/>
        <end position="396"/>
    </location>
</feature>
<dbReference type="OrthoDB" id="5954824at2759"/>
<dbReference type="RefSeq" id="XP_033598382.1">
    <property type="nucleotide sequence ID" value="XM_033749999.1"/>
</dbReference>
<dbReference type="GeneID" id="54491053"/>
<dbReference type="EMBL" id="ML996576">
    <property type="protein sequence ID" value="KAF2755931.1"/>
    <property type="molecule type" value="Genomic_DNA"/>
</dbReference>
<reference evidence="9" key="1">
    <citation type="journal article" date="2020" name="Stud. Mycol.">
        <title>101 Dothideomycetes genomes: a test case for predicting lifestyles and emergence of pathogens.</title>
        <authorList>
            <person name="Haridas S."/>
            <person name="Albert R."/>
            <person name="Binder M."/>
            <person name="Bloem J."/>
            <person name="Labutti K."/>
            <person name="Salamov A."/>
            <person name="Andreopoulos B."/>
            <person name="Baker S."/>
            <person name="Barry K."/>
            <person name="Bills G."/>
            <person name="Bluhm B."/>
            <person name="Cannon C."/>
            <person name="Castanera R."/>
            <person name="Culley D."/>
            <person name="Daum C."/>
            <person name="Ezra D."/>
            <person name="Gonzalez J."/>
            <person name="Henrissat B."/>
            <person name="Kuo A."/>
            <person name="Liang C."/>
            <person name="Lipzen A."/>
            <person name="Lutzoni F."/>
            <person name="Magnuson J."/>
            <person name="Mondo S."/>
            <person name="Nolan M."/>
            <person name="Ohm R."/>
            <person name="Pangilinan J."/>
            <person name="Park H.-J."/>
            <person name="Ramirez L."/>
            <person name="Alfaro M."/>
            <person name="Sun H."/>
            <person name="Tritt A."/>
            <person name="Yoshinaga Y."/>
            <person name="Zwiers L.-H."/>
            <person name="Turgeon B."/>
            <person name="Goodwin S."/>
            <person name="Spatafora J."/>
            <person name="Crous P."/>
            <person name="Grigoriev I."/>
        </authorList>
    </citation>
    <scope>NUCLEOTIDE SEQUENCE</scope>
    <source>
        <strain evidence="9">CBS 121739</strain>
    </source>
</reference>
<feature type="region of interest" description="Disordered" evidence="7">
    <location>
        <begin position="169"/>
        <end position="207"/>
    </location>
</feature>
<dbReference type="InterPro" id="IPR045912">
    <property type="entry name" value="FOXJ2/3-like"/>
</dbReference>
<dbReference type="SMART" id="SM00339">
    <property type="entry name" value="FH"/>
    <property type="match status" value="1"/>
</dbReference>
<keyword evidence="2" id="KW-0805">Transcription regulation</keyword>
<dbReference type="InterPro" id="IPR030456">
    <property type="entry name" value="TF_fork_head_CS_2"/>
</dbReference>
<evidence type="ECO:0000256" key="7">
    <source>
        <dbReference type="SAM" id="MobiDB-lite"/>
    </source>
</evidence>
<evidence type="ECO:0000313" key="9">
    <source>
        <dbReference type="EMBL" id="KAF2755931.1"/>
    </source>
</evidence>
<dbReference type="Proteomes" id="UP000799437">
    <property type="component" value="Unassembled WGS sequence"/>
</dbReference>